<name>A0ABU2M9C2_9ACTN</name>
<dbReference type="RefSeq" id="WP_311511924.1">
    <property type="nucleotide sequence ID" value="NZ_JAVREP010000007.1"/>
</dbReference>
<comment type="caution">
    <text evidence="2">The sequence shown here is derived from an EMBL/GenBank/DDBJ whole genome shotgun (WGS) entry which is preliminary data.</text>
</comment>
<feature type="transmembrane region" description="Helical" evidence="1">
    <location>
        <begin position="98"/>
        <end position="116"/>
    </location>
</feature>
<keyword evidence="1" id="KW-0472">Membrane</keyword>
<reference evidence="3" key="1">
    <citation type="submission" date="2023-07" db="EMBL/GenBank/DDBJ databases">
        <title>30 novel species of actinomycetes from the DSMZ collection.</title>
        <authorList>
            <person name="Nouioui I."/>
        </authorList>
    </citation>
    <scope>NUCLEOTIDE SEQUENCE [LARGE SCALE GENOMIC DNA]</scope>
    <source>
        <strain evidence="3">DSM 44743</strain>
    </source>
</reference>
<proteinExistence type="predicted"/>
<organism evidence="2 3">
    <name type="scientific">Nocardiopsis lambiniae</name>
    <dbReference type="NCBI Taxonomy" id="3075539"/>
    <lineage>
        <taxon>Bacteria</taxon>
        <taxon>Bacillati</taxon>
        <taxon>Actinomycetota</taxon>
        <taxon>Actinomycetes</taxon>
        <taxon>Streptosporangiales</taxon>
        <taxon>Nocardiopsidaceae</taxon>
        <taxon>Nocardiopsis</taxon>
    </lineage>
</organism>
<protein>
    <recommendedName>
        <fullName evidence="4">Integral membrane protein</fullName>
    </recommendedName>
</protein>
<evidence type="ECO:0008006" key="4">
    <source>
        <dbReference type="Google" id="ProtNLM"/>
    </source>
</evidence>
<feature type="transmembrane region" description="Helical" evidence="1">
    <location>
        <begin position="71"/>
        <end position="92"/>
    </location>
</feature>
<evidence type="ECO:0000313" key="3">
    <source>
        <dbReference type="Proteomes" id="UP001183390"/>
    </source>
</evidence>
<evidence type="ECO:0000313" key="2">
    <source>
        <dbReference type="EMBL" id="MDT0329264.1"/>
    </source>
</evidence>
<dbReference type="Proteomes" id="UP001183390">
    <property type="component" value="Unassembled WGS sequence"/>
</dbReference>
<gene>
    <name evidence="2" type="ORF">RM479_12660</name>
</gene>
<keyword evidence="1" id="KW-0812">Transmembrane</keyword>
<sequence length="118" mass="12573">MTDSTSRHQADIAATLRAGRELGPEYDEALAASLVERIDEAIDTSVRRHLDHRRQEERPAKVGVPSNTARMVLSLVCLGVSIPITGIAAGVVGGAASLAAVWLGLIVFYIISVVGLRR</sequence>
<keyword evidence="3" id="KW-1185">Reference proteome</keyword>
<dbReference type="EMBL" id="JAVREP010000007">
    <property type="protein sequence ID" value="MDT0329264.1"/>
    <property type="molecule type" value="Genomic_DNA"/>
</dbReference>
<accession>A0ABU2M9C2</accession>
<evidence type="ECO:0000256" key="1">
    <source>
        <dbReference type="SAM" id="Phobius"/>
    </source>
</evidence>
<keyword evidence="1" id="KW-1133">Transmembrane helix</keyword>